<proteinExistence type="predicted"/>
<gene>
    <name evidence="2" type="ORF">XENORESO_006662</name>
</gene>
<accession>A0ABV0X250</accession>
<organism evidence="2 3">
    <name type="scientific">Xenotaenia resolanae</name>
    <dbReference type="NCBI Taxonomy" id="208358"/>
    <lineage>
        <taxon>Eukaryota</taxon>
        <taxon>Metazoa</taxon>
        <taxon>Chordata</taxon>
        <taxon>Craniata</taxon>
        <taxon>Vertebrata</taxon>
        <taxon>Euteleostomi</taxon>
        <taxon>Actinopterygii</taxon>
        <taxon>Neopterygii</taxon>
        <taxon>Teleostei</taxon>
        <taxon>Neoteleostei</taxon>
        <taxon>Acanthomorphata</taxon>
        <taxon>Ovalentaria</taxon>
        <taxon>Atherinomorphae</taxon>
        <taxon>Cyprinodontiformes</taxon>
        <taxon>Goodeidae</taxon>
        <taxon>Xenotaenia</taxon>
    </lineage>
</organism>
<feature type="region of interest" description="Disordered" evidence="1">
    <location>
        <begin position="96"/>
        <end position="117"/>
    </location>
</feature>
<evidence type="ECO:0000313" key="3">
    <source>
        <dbReference type="Proteomes" id="UP001444071"/>
    </source>
</evidence>
<reference evidence="2 3" key="1">
    <citation type="submission" date="2021-06" db="EMBL/GenBank/DDBJ databases">
        <authorList>
            <person name="Palmer J.M."/>
        </authorList>
    </citation>
    <scope>NUCLEOTIDE SEQUENCE [LARGE SCALE GENOMIC DNA]</scope>
    <source>
        <strain evidence="2 3">XR_2019</strain>
        <tissue evidence="2">Muscle</tissue>
    </source>
</reference>
<protein>
    <submittedName>
        <fullName evidence="2">Uncharacterized protein</fullName>
    </submittedName>
</protein>
<name>A0ABV0X250_9TELE</name>
<feature type="compositionally biased region" description="Polar residues" evidence="1">
    <location>
        <begin position="106"/>
        <end position="117"/>
    </location>
</feature>
<keyword evidence="3" id="KW-1185">Reference proteome</keyword>
<comment type="caution">
    <text evidence="2">The sequence shown here is derived from an EMBL/GenBank/DDBJ whole genome shotgun (WGS) entry which is preliminary data.</text>
</comment>
<dbReference type="Proteomes" id="UP001444071">
    <property type="component" value="Unassembled WGS sequence"/>
</dbReference>
<evidence type="ECO:0000256" key="1">
    <source>
        <dbReference type="SAM" id="MobiDB-lite"/>
    </source>
</evidence>
<dbReference type="EMBL" id="JAHRIM010080295">
    <property type="protein sequence ID" value="MEQ2274687.1"/>
    <property type="molecule type" value="Genomic_DNA"/>
</dbReference>
<sequence length="117" mass="12755">MSFFCGSDSFNSGVMGSPCHHLTFTVLLSLMFQDKVCDTKAAVGCASGVPKLRALEPVAFESFSGSTWLSRKHPNSHPLCSACLMSGHRCRRFQEGGPDIPLPIPRNSQARRNIQSL</sequence>
<evidence type="ECO:0000313" key="2">
    <source>
        <dbReference type="EMBL" id="MEQ2274687.1"/>
    </source>
</evidence>